<dbReference type="RefSeq" id="WP_067756962.1">
    <property type="nucleotide sequence ID" value="NZ_LT907988.1"/>
</dbReference>
<evidence type="ECO:0000256" key="1">
    <source>
        <dbReference type="ARBA" id="ARBA00006337"/>
    </source>
</evidence>
<dbReference type="OrthoDB" id="9798188at2"/>
<dbReference type="EMBL" id="LT907988">
    <property type="protein sequence ID" value="SOE51316.1"/>
    <property type="molecule type" value="Genomic_DNA"/>
</dbReference>
<dbReference type="STRING" id="1851544.ODI_03347"/>
<dbReference type="InterPro" id="IPR054115">
    <property type="entry name" value="CorC_N"/>
</dbReference>
<dbReference type="InterPro" id="IPR016169">
    <property type="entry name" value="FAD-bd_PCMH_sub2"/>
</dbReference>
<keyword evidence="14" id="KW-1185">Reference proteome</keyword>
<dbReference type="InterPro" id="IPR036318">
    <property type="entry name" value="FAD-bd_PCMH-like_sf"/>
</dbReference>
<sequence length="297" mass="33350">MSDPYPAADADASRPSKSSNKSLLDRVFRRLRREPEDRDSIKAALDSAHERDLIDAESYSMIKGALDVSESTVSDIMVPRSRMDMLDIAQPLPYLLSAIIDAAHSRFPVYEDERENIIGILLAKDLLRCMLEPDLDLRSLVRPAVFIPESKRLNVLLREFRINRNHLAIVIDEHGGTSGLITMEDVLEQIVGDIEDEYDVDGEQTIFPESDASWRVTATTDIDHFNETLKAALPEDDYDTVGGWLAAELGRIPRRGDTVERDGLAIEVVRADARRALWLRVRRSIVTPPADTPSTES</sequence>
<keyword evidence="4" id="KW-0460">Magnesium</keyword>
<evidence type="ECO:0000256" key="7">
    <source>
        <dbReference type="ARBA" id="ARBA00037273"/>
    </source>
</evidence>
<feature type="domain" description="CBS" evidence="11">
    <location>
        <begin position="140"/>
        <end position="197"/>
    </location>
</feature>
<reference evidence="13 14" key="2">
    <citation type="submission" date="2017-08" db="EMBL/GenBank/DDBJ databases">
        <authorList>
            <person name="de Groot N.N."/>
        </authorList>
    </citation>
    <scope>NUCLEOTIDE SEQUENCE [LARGE SCALE GENOMIC DNA]</scope>
    <source>
        <strain evidence="13">Orrdi1</strain>
    </source>
</reference>
<dbReference type="SMART" id="SM01091">
    <property type="entry name" value="CorC_HlyC"/>
    <property type="match status" value="1"/>
</dbReference>
<keyword evidence="2" id="KW-0813">Transport</keyword>
<evidence type="ECO:0000256" key="5">
    <source>
        <dbReference type="ARBA" id="ARBA00023122"/>
    </source>
</evidence>
<dbReference type="Pfam" id="PF03471">
    <property type="entry name" value="CorC_HlyC"/>
    <property type="match status" value="1"/>
</dbReference>
<gene>
    <name evidence="12" type="ORF">ODI_03347</name>
    <name evidence="13" type="ORF">ODI_R3351</name>
</gene>
<evidence type="ECO:0000256" key="9">
    <source>
        <dbReference type="PROSITE-ProRule" id="PRU00703"/>
    </source>
</evidence>
<dbReference type="Pfam" id="PF21917">
    <property type="entry name" value="NMB0537_N"/>
    <property type="match status" value="1"/>
</dbReference>
<comment type="function">
    <text evidence="7">Plays a role in the transport of magnesium and cobalt ions.</text>
</comment>
<dbReference type="AlphaFoldDB" id="A0A1C3K5A6"/>
<evidence type="ECO:0000313" key="13">
    <source>
        <dbReference type="EMBL" id="SOE51316.1"/>
    </source>
</evidence>
<dbReference type="KEGG" id="odi:ODI_R3351"/>
<feature type="region of interest" description="Disordered" evidence="10">
    <location>
        <begin position="1"/>
        <end position="21"/>
    </location>
</feature>
<dbReference type="PROSITE" id="PS51371">
    <property type="entry name" value="CBS"/>
    <property type="match status" value="2"/>
</dbReference>
<evidence type="ECO:0000256" key="6">
    <source>
        <dbReference type="ARBA" id="ARBA00023285"/>
    </source>
</evidence>
<dbReference type="InterPro" id="IPR000644">
    <property type="entry name" value="CBS_dom"/>
</dbReference>
<evidence type="ECO:0000259" key="11">
    <source>
        <dbReference type="PROSITE" id="PS51371"/>
    </source>
</evidence>
<comment type="similarity">
    <text evidence="1">Belongs to the UPF0053 family.</text>
</comment>
<dbReference type="PANTHER" id="PTHR22777:SF27">
    <property type="entry name" value="MAGNESIUM AND COBALT EFFLUX PROTEIN CORC"/>
    <property type="match status" value="1"/>
</dbReference>
<dbReference type="InterPro" id="IPR005170">
    <property type="entry name" value="Transptr-assoc_dom"/>
</dbReference>
<dbReference type="GO" id="GO:0005886">
    <property type="term" value="C:plasma membrane"/>
    <property type="evidence" value="ECO:0007669"/>
    <property type="project" value="TreeGrafter"/>
</dbReference>
<evidence type="ECO:0000256" key="10">
    <source>
        <dbReference type="SAM" id="MobiDB-lite"/>
    </source>
</evidence>
<dbReference type="PANTHER" id="PTHR22777">
    <property type="entry name" value="HEMOLYSIN-RELATED"/>
    <property type="match status" value="1"/>
</dbReference>
<evidence type="ECO:0000256" key="2">
    <source>
        <dbReference type="ARBA" id="ARBA00022448"/>
    </source>
</evidence>
<dbReference type="InterPro" id="IPR046342">
    <property type="entry name" value="CBS_dom_sf"/>
</dbReference>
<keyword evidence="5 9" id="KW-0129">CBS domain</keyword>
<dbReference type="EMBL" id="FLRC01000039">
    <property type="protein sequence ID" value="SBT26699.1"/>
    <property type="molecule type" value="Genomic_DNA"/>
</dbReference>
<dbReference type="Pfam" id="PF00571">
    <property type="entry name" value="CBS"/>
    <property type="match status" value="2"/>
</dbReference>
<dbReference type="CDD" id="cd04590">
    <property type="entry name" value="CBS_pair_CorC_HlyC_assoc"/>
    <property type="match status" value="1"/>
</dbReference>
<organism evidence="12 14">
    <name type="scientific">Orrella dioscoreae</name>
    <dbReference type="NCBI Taxonomy" id="1851544"/>
    <lineage>
        <taxon>Bacteria</taxon>
        <taxon>Pseudomonadati</taxon>
        <taxon>Pseudomonadota</taxon>
        <taxon>Betaproteobacteria</taxon>
        <taxon>Burkholderiales</taxon>
        <taxon>Alcaligenaceae</taxon>
        <taxon>Orrella</taxon>
    </lineage>
</organism>
<proteinExistence type="inferred from homology"/>
<dbReference type="GO" id="GO:0050660">
    <property type="term" value="F:flavin adenine dinucleotide binding"/>
    <property type="evidence" value="ECO:0007669"/>
    <property type="project" value="InterPro"/>
</dbReference>
<evidence type="ECO:0000256" key="3">
    <source>
        <dbReference type="ARBA" id="ARBA00022737"/>
    </source>
</evidence>
<dbReference type="InterPro" id="IPR044751">
    <property type="entry name" value="Ion_transp-like_CBS"/>
</dbReference>
<evidence type="ECO:0000256" key="8">
    <source>
        <dbReference type="ARBA" id="ARBA00040729"/>
    </source>
</evidence>
<dbReference type="Gene3D" id="3.30.465.10">
    <property type="match status" value="1"/>
</dbReference>
<reference evidence="12 14" key="1">
    <citation type="submission" date="2016-06" db="EMBL/GenBank/DDBJ databases">
        <authorList>
            <person name="Kjaerup R.B."/>
            <person name="Dalgaard T.S."/>
            <person name="Juul-Madsen H.R."/>
        </authorList>
    </citation>
    <scope>NUCLEOTIDE SEQUENCE [LARGE SCALE GENOMIC DNA]</scope>
    <source>
        <strain evidence="12">Orrdi1</strain>
    </source>
</reference>
<dbReference type="FunFam" id="3.10.580.10:FF:000002">
    <property type="entry name" value="Magnesium/cobalt efflux protein CorC"/>
    <property type="match status" value="1"/>
</dbReference>
<feature type="compositionally biased region" description="Low complexity" evidence="10">
    <location>
        <begin position="1"/>
        <end position="19"/>
    </location>
</feature>
<accession>A0A1C3K5A6</accession>
<dbReference type="SUPFAM" id="SSF54631">
    <property type="entry name" value="CBS-domain pair"/>
    <property type="match status" value="1"/>
</dbReference>
<dbReference type="SUPFAM" id="SSF56176">
    <property type="entry name" value="FAD-binding/transporter-associated domain-like"/>
    <property type="match status" value="1"/>
</dbReference>
<keyword evidence="3" id="KW-0677">Repeat</keyword>
<dbReference type="Proteomes" id="UP000078558">
    <property type="component" value="Chromosome I"/>
</dbReference>
<protein>
    <recommendedName>
        <fullName evidence="8">Magnesium and cobalt efflux protein CorC</fullName>
    </recommendedName>
</protein>
<evidence type="ECO:0000313" key="12">
    <source>
        <dbReference type="EMBL" id="SBT26699.1"/>
    </source>
</evidence>
<keyword evidence="6" id="KW-0170">Cobalt</keyword>
<feature type="domain" description="CBS" evidence="11">
    <location>
        <begin position="77"/>
        <end position="137"/>
    </location>
</feature>
<dbReference type="Gene3D" id="3.10.580.10">
    <property type="entry name" value="CBS-domain"/>
    <property type="match status" value="1"/>
</dbReference>
<evidence type="ECO:0000256" key="4">
    <source>
        <dbReference type="ARBA" id="ARBA00022842"/>
    </source>
</evidence>
<name>A0A1C3K5A6_9BURK</name>
<evidence type="ECO:0000313" key="14">
    <source>
        <dbReference type="Proteomes" id="UP000078558"/>
    </source>
</evidence>